<keyword evidence="4" id="KW-0963">Cytoplasm</keyword>
<dbReference type="GO" id="GO:0030295">
    <property type="term" value="F:protein kinase activator activity"/>
    <property type="evidence" value="ECO:0007669"/>
    <property type="project" value="TreeGrafter"/>
</dbReference>
<dbReference type="Pfam" id="PF12214">
    <property type="entry name" value="TPX2_importin"/>
    <property type="match status" value="2"/>
</dbReference>
<dbReference type="Pfam" id="PF06886">
    <property type="entry name" value="TPX2"/>
    <property type="match status" value="1"/>
</dbReference>
<evidence type="ECO:0000259" key="9">
    <source>
        <dbReference type="Pfam" id="PF06886"/>
    </source>
</evidence>
<accession>A0A9J5YB62</accession>
<keyword evidence="6" id="KW-0206">Cytoskeleton</keyword>
<feature type="compositionally biased region" description="Basic and acidic residues" evidence="8">
    <location>
        <begin position="86"/>
        <end position="98"/>
    </location>
</feature>
<proteinExistence type="inferred from homology"/>
<organism evidence="11 12">
    <name type="scientific">Solanum commersonii</name>
    <name type="common">Commerson's wild potato</name>
    <name type="synonym">Commerson's nightshade</name>
    <dbReference type="NCBI Taxonomy" id="4109"/>
    <lineage>
        <taxon>Eukaryota</taxon>
        <taxon>Viridiplantae</taxon>
        <taxon>Streptophyta</taxon>
        <taxon>Embryophyta</taxon>
        <taxon>Tracheophyta</taxon>
        <taxon>Spermatophyta</taxon>
        <taxon>Magnoliopsida</taxon>
        <taxon>eudicotyledons</taxon>
        <taxon>Gunneridae</taxon>
        <taxon>Pentapetalae</taxon>
        <taxon>asterids</taxon>
        <taxon>lamiids</taxon>
        <taxon>Solanales</taxon>
        <taxon>Solanaceae</taxon>
        <taxon>Solanoideae</taxon>
        <taxon>Solaneae</taxon>
        <taxon>Solanum</taxon>
    </lineage>
</organism>
<keyword evidence="7" id="KW-0539">Nucleus</keyword>
<feature type="compositionally biased region" description="Basic and acidic residues" evidence="8">
    <location>
        <begin position="598"/>
        <end position="617"/>
    </location>
</feature>
<evidence type="ECO:0000256" key="5">
    <source>
        <dbReference type="ARBA" id="ARBA00022701"/>
    </source>
</evidence>
<feature type="region of interest" description="Disordered" evidence="8">
    <location>
        <begin position="766"/>
        <end position="785"/>
    </location>
</feature>
<feature type="compositionally biased region" description="Polar residues" evidence="8">
    <location>
        <begin position="183"/>
        <end position="199"/>
    </location>
</feature>
<evidence type="ECO:0008006" key="13">
    <source>
        <dbReference type="Google" id="ProtNLM"/>
    </source>
</evidence>
<evidence type="ECO:0000313" key="12">
    <source>
        <dbReference type="Proteomes" id="UP000824120"/>
    </source>
</evidence>
<dbReference type="AlphaFoldDB" id="A0A9J5YB62"/>
<name>A0A9J5YB62_SOLCO</name>
<evidence type="ECO:0000313" key="11">
    <source>
        <dbReference type="EMBL" id="KAG5597151.1"/>
    </source>
</evidence>
<dbReference type="GO" id="GO:0060236">
    <property type="term" value="P:regulation of mitotic spindle organization"/>
    <property type="evidence" value="ECO:0007669"/>
    <property type="project" value="InterPro"/>
</dbReference>
<reference evidence="11 12" key="1">
    <citation type="submission" date="2020-09" db="EMBL/GenBank/DDBJ databases">
        <title>De no assembly of potato wild relative species, Solanum commersonii.</title>
        <authorList>
            <person name="Cho K."/>
        </authorList>
    </citation>
    <scope>NUCLEOTIDE SEQUENCE [LARGE SCALE GENOMIC DNA]</scope>
    <source>
        <strain evidence="11">LZ3.2</strain>
        <tissue evidence="11">Leaf</tissue>
    </source>
</reference>
<dbReference type="PANTHER" id="PTHR14326:SF46">
    <property type="entry name" value="TPX2 C-TERMINAL DOMAIN-CONTAINING PROTEIN"/>
    <property type="match status" value="1"/>
</dbReference>
<dbReference type="PANTHER" id="PTHR14326">
    <property type="entry name" value="TARGETING PROTEIN FOR XKLP2"/>
    <property type="match status" value="1"/>
</dbReference>
<feature type="compositionally biased region" description="Basic and acidic residues" evidence="8">
    <location>
        <begin position="108"/>
        <end position="129"/>
    </location>
</feature>
<dbReference type="GO" id="GO:0008017">
    <property type="term" value="F:microtubule binding"/>
    <property type="evidence" value="ECO:0007669"/>
    <property type="project" value="TreeGrafter"/>
</dbReference>
<feature type="domain" description="TPX2 central" evidence="10">
    <location>
        <begin position="435"/>
        <end position="483"/>
    </location>
</feature>
<gene>
    <name evidence="11" type="ORF">H5410_038383</name>
</gene>
<evidence type="ECO:0000256" key="2">
    <source>
        <dbReference type="ARBA" id="ARBA00004186"/>
    </source>
</evidence>
<dbReference type="OrthoDB" id="1684416at2759"/>
<keyword evidence="5" id="KW-0493">Microtubule</keyword>
<evidence type="ECO:0000256" key="1">
    <source>
        <dbReference type="ARBA" id="ARBA00004123"/>
    </source>
</evidence>
<feature type="region of interest" description="Disordered" evidence="8">
    <location>
        <begin position="598"/>
        <end position="640"/>
    </location>
</feature>
<dbReference type="EMBL" id="JACXVP010000007">
    <property type="protein sequence ID" value="KAG5597151.1"/>
    <property type="molecule type" value="Genomic_DNA"/>
</dbReference>
<evidence type="ECO:0000259" key="10">
    <source>
        <dbReference type="Pfam" id="PF12214"/>
    </source>
</evidence>
<dbReference type="InterPro" id="IPR027330">
    <property type="entry name" value="TPX2_central_dom"/>
</dbReference>
<dbReference type="InterPro" id="IPR009675">
    <property type="entry name" value="TPX2_fam"/>
</dbReference>
<evidence type="ECO:0000256" key="8">
    <source>
        <dbReference type="SAM" id="MobiDB-lite"/>
    </source>
</evidence>
<comment type="caution">
    <text evidence="11">The sequence shown here is derived from an EMBL/GenBank/DDBJ whole genome shotgun (WGS) entry which is preliminary data.</text>
</comment>
<comment type="similarity">
    <text evidence="3">Belongs to the TPX2 family.</text>
</comment>
<protein>
    <recommendedName>
        <fullName evidence="13">Protein TPX2</fullName>
    </recommendedName>
</protein>
<evidence type="ECO:0000256" key="7">
    <source>
        <dbReference type="ARBA" id="ARBA00023242"/>
    </source>
</evidence>
<dbReference type="Proteomes" id="UP000824120">
    <property type="component" value="Chromosome 7"/>
</dbReference>
<dbReference type="GO" id="GO:0090307">
    <property type="term" value="P:mitotic spindle assembly"/>
    <property type="evidence" value="ECO:0007669"/>
    <property type="project" value="TreeGrafter"/>
</dbReference>
<dbReference type="GO" id="GO:0005880">
    <property type="term" value="C:nuclear microtubule"/>
    <property type="evidence" value="ECO:0007669"/>
    <property type="project" value="TreeGrafter"/>
</dbReference>
<keyword evidence="12" id="KW-1185">Reference proteome</keyword>
<evidence type="ECO:0000256" key="3">
    <source>
        <dbReference type="ARBA" id="ARBA00005885"/>
    </source>
</evidence>
<feature type="domain" description="TPX2 C-terminal" evidence="9">
    <location>
        <begin position="707"/>
        <end position="783"/>
    </location>
</feature>
<feature type="region of interest" description="Disordered" evidence="8">
    <location>
        <begin position="76"/>
        <end position="129"/>
    </location>
</feature>
<comment type="subcellular location">
    <subcellularLocation>
        <location evidence="2">Cytoplasm</location>
        <location evidence="2">Cytoskeleton</location>
        <location evidence="2">Spindle</location>
    </subcellularLocation>
    <subcellularLocation>
        <location evidence="1">Nucleus</location>
    </subcellularLocation>
</comment>
<feature type="domain" description="TPX2 central" evidence="10">
    <location>
        <begin position="336"/>
        <end position="423"/>
    </location>
</feature>
<evidence type="ECO:0000256" key="4">
    <source>
        <dbReference type="ARBA" id="ARBA00022490"/>
    </source>
</evidence>
<evidence type="ECO:0000256" key="6">
    <source>
        <dbReference type="ARBA" id="ARBA00023212"/>
    </source>
</evidence>
<feature type="region of interest" description="Disordered" evidence="8">
    <location>
        <begin position="147"/>
        <end position="199"/>
    </location>
</feature>
<sequence>MADVKDDPNLFMIDEIYEFSAPRFFDFIDGETEEDMHKAELWFEITSSYAPSPCMPRIKTNRSVQVEIPCDFTEDEKLESNTRPAAEVKEEVTPDENNKLAAKVLSSEVKEEVTSDENNKPEAKVSSSEIKEEVILNDVIGVELHSSLPNPESVEKRPTSQEICTPRPPRTMSKKIDPRKTDSNNQKTAKKTSSMLRNPSALKSKTLPVKSTNPVSMRKQAIMKSAVRTPNFGQENQAIKRQKLESGKAKQILDVKPQYLPHKTKPGAIISTFSTATKTRKEDRKNVSNLEFILSKMYVREPVPQFISTAEMMKKFQCSTRGTSSSNSHRKPNKLTLTAPKEPEFETAQRVRPTTVKSSAELEEEMMAKIPKFKARPLNKKILEAPQLPTLPKSTPQLPEFKEFHLETMARANQNVETSSVLYMESTQSHQWKPHLTAPKSPVLQTSLRARLPQMKSSEELEKEELERIPKFRARPFNKKIFESKGDLGMFCNTKKHVTVPEEFHFATDESINYQHWFCIFESKGDLGMFCNTKKHVTVPEEFHFATDERIPPPSNVSDLFDKLSLYSEPRNEKTIPRNTRPNPFHLFTELFLESRKEDQRKRGDYSPKQIEEESSRVPKATPYPYTTDYPVIPPKPEPKHCTKPEPFQLESLVRHEREMQRELEERRRLEKEEAMMRTFIAQPILIEDPIPVPEKVRTPLTQVQEFNLHVDHRAPDRAEFDKKIKEKEMMYQRYREAAEAARLMEEEMALKQLRRTLVPHARPLPKFDHPFLPQKSSKQVTKPRSPKLLVLKRQERRKLMCPYAAVSTAASQMR</sequence>
<dbReference type="InterPro" id="IPR027329">
    <property type="entry name" value="TPX2_C"/>
</dbReference>
<dbReference type="GO" id="GO:0005819">
    <property type="term" value="C:spindle"/>
    <property type="evidence" value="ECO:0007669"/>
    <property type="project" value="UniProtKB-SubCell"/>
</dbReference>